<comment type="caution">
    <text evidence="1">The sequence shown here is derived from an EMBL/GenBank/DDBJ whole genome shotgun (WGS) entry which is preliminary data.</text>
</comment>
<proteinExistence type="predicted"/>
<dbReference type="AlphaFoldDB" id="A0AA38VVY4"/>
<evidence type="ECO:0000313" key="1">
    <source>
        <dbReference type="EMBL" id="KAJ9155799.1"/>
    </source>
</evidence>
<organism evidence="1 2">
    <name type="scientific">Coniochaeta hoffmannii</name>
    <dbReference type="NCBI Taxonomy" id="91930"/>
    <lineage>
        <taxon>Eukaryota</taxon>
        <taxon>Fungi</taxon>
        <taxon>Dikarya</taxon>
        <taxon>Ascomycota</taxon>
        <taxon>Pezizomycotina</taxon>
        <taxon>Sordariomycetes</taxon>
        <taxon>Sordariomycetidae</taxon>
        <taxon>Coniochaetales</taxon>
        <taxon>Coniochaetaceae</taxon>
        <taxon>Coniochaeta</taxon>
    </lineage>
</organism>
<dbReference type="Proteomes" id="UP001174691">
    <property type="component" value="Unassembled WGS sequence"/>
</dbReference>
<keyword evidence="2" id="KW-1185">Reference proteome</keyword>
<dbReference type="EMBL" id="JANBVN010000055">
    <property type="protein sequence ID" value="KAJ9155799.1"/>
    <property type="molecule type" value="Genomic_DNA"/>
</dbReference>
<feature type="non-terminal residue" evidence="1">
    <location>
        <position position="1"/>
    </location>
</feature>
<accession>A0AA38VVY4</accession>
<name>A0AA38VVY4_9PEZI</name>
<reference evidence="1" key="1">
    <citation type="submission" date="2022-07" db="EMBL/GenBank/DDBJ databases">
        <title>Fungi with potential for degradation of polypropylene.</title>
        <authorList>
            <person name="Gostincar C."/>
        </authorList>
    </citation>
    <scope>NUCLEOTIDE SEQUENCE</scope>
    <source>
        <strain evidence="1">EXF-13287</strain>
    </source>
</reference>
<protein>
    <submittedName>
        <fullName evidence="1">Uncharacterized protein</fullName>
    </submittedName>
</protein>
<sequence length="154" mass="17013">MIGHADLRPTILQLIDFTPPKPIPTPSEPETQVFTSSFVPPTSFFRDQLPIYGPPDLTPAQCHEVCTLYCDGTTTKRDLPWSKRLLASHPSITPYALHYLGLILANNSPTHDLGVSMLATAHELDYTPSTPWLLLHISSPSTQLLFPISPAIRS</sequence>
<gene>
    <name evidence="1" type="ORF">NKR19_g4407</name>
</gene>
<evidence type="ECO:0000313" key="2">
    <source>
        <dbReference type="Proteomes" id="UP001174691"/>
    </source>
</evidence>